<evidence type="ECO:0000259" key="5">
    <source>
        <dbReference type="Pfam" id="PF08281"/>
    </source>
</evidence>
<dbReference type="InterPro" id="IPR013324">
    <property type="entry name" value="RNA_pol_sigma_r3/r4-like"/>
</dbReference>
<name>A0ABQ3KHN1_9PSEU</name>
<dbReference type="PANTHER" id="PTHR43133:SF51">
    <property type="entry name" value="RNA POLYMERASE SIGMA FACTOR"/>
    <property type="match status" value="1"/>
</dbReference>
<dbReference type="Proteomes" id="UP000649955">
    <property type="component" value="Unassembled WGS sequence"/>
</dbReference>
<keyword evidence="7" id="KW-1185">Reference proteome</keyword>
<keyword evidence="3" id="KW-0731">Sigma factor</keyword>
<feature type="domain" description="RNA polymerase sigma factor 70 region 4 type 2" evidence="5">
    <location>
        <begin position="106"/>
        <end position="155"/>
    </location>
</feature>
<dbReference type="RefSeq" id="WP_191313812.1">
    <property type="nucleotide sequence ID" value="NZ_BNAW01000024.1"/>
</dbReference>
<evidence type="ECO:0000256" key="1">
    <source>
        <dbReference type="ARBA" id="ARBA00010641"/>
    </source>
</evidence>
<evidence type="ECO:0000256" key="4">
    <source>
        <dbReference type="ARBA" id="ARBA00023163"/>
    </source>
</evidence>
<dbReference type="SUPFAM" id="SSF88659">
    <property type="entry name" value="Sigma3 and sigma4 domains of RNA polymerase sigma factors"/>
    <property type="match status" value="1"/>
</dbReference>
<accession>A0ABQ3KHN1</accession>
<proteinExistence type="inferred from homology"/>
<dbReference type="InterPro" id="IPR039425">
    <property type="entry name" value="RNA_pol_sigma-70-like"/>
</dbReference>
<comment type="caution">
    <text evidence="6">The sequence shown here is derived from an EMBL/GenBank/DDBJ whole genome shotgun (WGS) entry which is preliminary data.</text>
</comment>
<reference evidence="7" key="1">
    <citation type="journal article" date="2019" name="Int. J. Syst. Evol. Microbiol.">
        <title>The Global Catalogue of Microorganisms (GCM) 10K type strain sequencing project: providing services to taxonomists for standard genome sequencing and annotation.</title>
        <authorList>
            <consortium name="The Broad Institute Genomics Platform"/>
            <consortium name="The Broad Institute Genome Sequencing Center for Infectious Disease"/>
            <person name="Wu L."/>
            <person name="Ma J."/>
        </authorList>
    </citation>
    <scope>NUCLEOTIDE SEQUENCE [LARGE SCALE GENOMIC DNA]</scope>
    <source>
        <strain evidence="7">CGMCC 4.7680</strain>
    </source>
</reference>
<dbReference type="Gene3D" id="1.10.10.10">
    <property type="entry name" value="Winged helix-like DNA-binding domain superfamily/Winged helix DNA-binding domain"/>
    <property type="match status" value="1"/>
</dbReference>
<keyword evidence="2" id="KW-0805">Transcription regulation</keyword>
<evidence type="ECO:0000313" key="7">
    <source>
        <dbReference type="Proteomes" id="UP000649955"/>
    </source>
</evidence>
<gene>
    <name evidence="6" type="ORF">GCM10017567_50790</name>
</gene>
<comment type="similarity">
    <text evidence="1">Belongs to the sigma-70 factor family. ECF subfamily.</text>
</comment>
<dbReference type="InterPro" id="IPR013325">
    <property type="entry name" value="RNA_pol_sigma_r2"/>
</dbReference>
<dbReference type="Gene3D" id="1.10.1740.10">
    <property type="match status" value="1"/>
</dbReference>
<dbReference type="CDD" id="cd06171">
    <property type="entry name" value="Sigma70_r4"/>
    <property type="match status" value="1"/>
</dbReference>
<dbReference type="InterPro" id="IPR014284">
    <property type="entry name" value="RNA_pol_sigma-70_dom"/>
</dbReference>
<dbReference type="PANTHER" id="PTHR43133">
    <property type="entry name" value="RNA POLYMERASE ECF-TYPE SIGMA FACTO"/>
    <property type="match status" value="1"/>
</dbReference>
<dbReference type="EMBL" id="BNAW01000024">
    <property type="protein sequence ID" value="GHG25331.1"/>
    <property type="molecule type" value="Genomic_DNA"/>
</dbReference>
<dbReference type="Pfam" id="PF08281">
    <property type="entry name" value="Sigma70_r4_2"/>
    <property type="match status" value="1"/>
</dbReference>
<evidence type="ECO:0000313" key="6">
    <source>
        <dbReference type="EMBL" id="GHG25331.1"/>
    </source>
</evidence>
<dbReference type="InterPro" id="IPR036388">
    <property type="entry name" value="WH-like_DNA-bd_sf"/>
</dbReference>
<protein>
    <submittedName>
        <fullName evidence="6">RNA polymerase sigma factor RpoE</fullName>
    </submittedName>
</protein>
<evidence type="ECO:0000256" key="3">
    <source>
        <dbReference type="ARBA" id="ARBA00023082"/>
    </source>
</evidence>
<keyword evidence="4" id="KW-0804">Transcription</keyword>
<organism evidence="6 7">
    <name type="scientific">Amycolatopsis bullii</name>
    <dbReference type="NCBI Taxonomy" id="941987"/>
    <lineage>
        <taxon>Bacteria</taxon>
        <taxon>Bacillati</taxon>
        <taxon>Actinomycetota</taxon>
        <taxon>Actinomycetes</taxon>
        <taxon>Pseudonocardiales</taxon>
        <taxon>Pseudonocardiaceae</taxon>
        <taxon>Amycolatopsis</taxon>
    </lineage>
</organism>
<dbReference type="SUPFAM" id="SSF88946">
    <property type="entry name" value="Sigma2 domain of RNA polymerase sigma factors"/>
    <property type="match status" value="1"/>
</dbReference>
<evidence type="ECO:0000256" key="2">
    <source>
        <dbReference type="ARBA" id="ARBA00023015"/>
    </source>
</evidence>
<dbReference type="NCBIfam" id="TIGR02937">
    <property type="entry name" value="sigma70-ECF"/>
    <property type="match status" value="1"/>
</dbReference>
<dbReference type="InterPro" id="IPR013249">
    <property type="entry name" value="RNA_pol_sigma70_r4_t2"/>
</dbReference>
<sequence length="163" mass="17722">MDPTELVRAAQRGDALAMQELLGLLTPYVGRLCGPIALDDGADATQEALIAIFRNLRGLAEPAAVFGWARAIAVREAVRVARRARRAVPAELADAPAAVDVELGVDIRDVLDRLAPEHRAILVLRDVEGLDEQAVAELLAVPAGTVKSRLFRARRSFRKEWGR</sequence>